<evidence type="ECO:0000256" key="6">
    <source>
        <dbReference type="SAM" id="MobiDB-lite"/>
    </source>
</evidence>
<feature type="domain" description="DNA2/NAM7 helicase-like C-terminal" evidence="8">
    <location>
        <begin position="504"/>
        <end position="689"/>
    </location>
</feature>
<dbReference type="CDD" id="cd18808">
    <property type="entry name" value="SF1_C_Upf1"/>
    <property type="match status" value="1"/>
</dbReference>
<evidence type="ECO:0000256" key="3">
    <source>
        <dbReference type="ARBA" id="ARBA00022801"/>
    </source>
</evidence>
<reference evidence="9 10" key="1">
    <citation type="journal article" date="2019" name="Int. J. Syst. Evol. Microbiol.">
        <title>The Global Catalogue of Microorganisms (GCM) 10K type strain sequencing project: providing services to taxonomists for standard genome sequencing and annotation.</title>
        <authorList>
            <consortium name="The Broad Institute Genomics Platform"/>
            <consortium name="The Broad Institute Genome Sequencing Center for Infectious Disease"/>
            <person name="Wu L."/>
            <person name="Ma J."/>
        </authorList>
    </citation>
    <scope>NUCLEOTIDE SEQUENCE [LARGE SCALE GENOMIC DNA]</scope>
    <source>
        <strain evidence="9 10">JCM 16327</strain>
    </source>
</reference>
<dbReference type="Pfam" id="PF13086">
    <property type="entry name" value="AAA_11"/>
    <property type="match status" value="2"/>
</dbReference>
<sequence>MAVTPAFDEWRVTDATLFQGTLREEYRPIDVALAARNAMEALGIRAPSGDAYVVPLFDGDDPVLTDEYVLFRPEKEQVGWHDTSFGISGRERFVDCADAAGTEIGHRVQFWLRDDITPSDAGLSDDDRPPSELAPAEPHAVDEAAVLGDLREFVRTEKDAERSGARRAYCELGLGESIRRGEAAGPFAFVGTTRDEMGDVAFVLQHVGDDASLRRDEGLFPGNRCLLDARGGPSWLPLDVELVSVETPHATFRPLDPGIDDETLERALNEADAWLTSLLNPVPFQRRLDAIDAVGADDAKRALLAGTRPLGFTVNEHSDYTPTPSLNDYQRRALVWADAAEDAVCIHGPPGTGKTRTLTAYVRYAATQGQRVLVAAHSNQAVDNLLVGDSTPDSPDPDSLHGLADDAGISLARAGGNTANDVVAAEYANEPLEGADVVAATTSAAAAFDRNRFDVGVLDEATQASRPATAIVLDCARKLVLAGDHKQLPPYSASEHDTDADSHASLFESLLERYGDGLAVPLREQYRMHEDIAAFPNEEFYDDLLETTEREESWTIGDLPALEGVDVTGPEHQDVAGNSYANPAEADAVVTEVERLRDHGLGAADVGVIAAYTGQVRLLRQRLGDAGFSDVTVDTIDSFQGGEREGVVVSFVRSNDAHASGFLELPDEGPRRLNVALTRARKRLVLVGDWTTLGTTAAHRTPGESCADVYGRLADHLGV</sequence>
<dbReference type="InterPro" id="IPR027417">
    <property type="entry name" value="P-loop_NTPase"/>
</dbReference>
<dbReference type="EMBL" id="BAAADU010000002">
    <property type="protein sequence ID" value="GAA0658025.1"/>
    <property type="molecule type" value="Genomic_DNA"/>
</dbReference>
<dbReference type="AlphaFoldDB" id="A0AAV3T483"/>
<dbReference type="Proteomes" id="UP001500194">
    <property type="component" value="Unassembled WGS sequence"/>
</dbReference>
<feature type="domain" description="DNA2/NAM7 helicase helicase" evidence="7">
    <location>
        <begin position="425"/>
        <end position="494"/>
    </location>
</feature>
<keyword evidence="2" id="KW-0547">Nucleotide-binding</keyword>
<name>A0AAV3T483_9EURY</name>
<dbReference type="PANTHER" id="PTHR43788">
    <property type="entry name" value="DNA2/NAM7 HELICASE FAMILY MEMBER"/>
    <property type="match status" value="1"/>
</dbReference>
<dbReference type="InterPro" id="IPR047187">
    <property type="entry name" value="SF1_C_Upf1"/>
</dbReference>
<comment type="similarity">
    <text evidence="1">Belongs to the DNA2/NAM7 helicase family.</text>
</comment>
<dbReference type="GO" id="GO:0005524">
    <property type="term" value="F:ATP binding"/>
    <property type="evidence" value="ECO:0007669"/>
    <property type="project" value="UniProtKB-KW"/>
</dbReference>
<organism evidence="9 10">
    <name type="scientific">Salarchaeum japonicum</name>
    <dbReference type="NCBI Taxonomy" id="555573"/>
    <lineage>
        <taxon>Archaea</taxon>
        <taxon>Methanobacteriati</taxon>
        <taxon>Methanobacteriota</taxon>
        <taxon>Stenosarchaea group</taxon>
        <taxon>Halobacteria</taxon>
        <taxon>Halobacteriales</taxon>
        <taxon>Halobacteriaceae</taxon>
    </lineage>
</organism>
<dbReference type="SUPFAM" id="SSF52540">
    <property type="entry name" value="P-loop containing nucleoside triphosphate hydrolases"/>
    <property type="match status" value="1"/>
</dbReference>
<evidence type="ECO:0000313" key="9">
    <source>
        <dbReference type="EMBL" id="GAA0658025.1"/>
    </source>
</evidence>
<accession>A0AAV3T483</accession>
<keyword evidence="10" id="KW-1185">Reference proteome</keyword>
<dbReference type="GO" id="GO:0016787">
    <property type="term" value="F:hydrolase activity"/>
    <property type="evidence" value="ECO:0007669"/>
    <property type="project" value="UniProtKB-KW"/>
</dbReference>
<evidence type="ECO:0000313" key="10">
    <source>
        <dbReference type="Proteomes" id="UP001500194"/>
    </source>
</evidence>
<dbReference type="Gene3D" id="3.40.50.300">
    <property type="entry name" value="P-loop containing nucleotide triphosphate hydrolases"/>
    <property type="match status" value="3"/>
</dbReference>
<keyword evidence="3" id="KW-0378">Hydrolase</keyword>
<dbReference type="InterPro" id="IPR050534">
    <property type="entry name" value="Coronavir_polyprotein_1ab"/>
</dbReference>
<gene>
    <name evidence="9" type="ORF">GCM10009019_22910</name>
</gene>
<proteinExistence type="inferred from homology"/>
<feature type="domain" description="DNA2/NAM7 helicase helicase" evidence="7">
    <location>
        <begin position="326"/>
        <end position="388"/>
    </location>
</feature>
<evidence type="ECO:0000256" key="4">
    <source>
        <dbReference type="ARBA" id="ARBA00022806"/>
    </source>
</evidence>
<dbReference type="PANTHER" id="PTHR43788:SF8">
    <property type="entry name" value="DNA-BINDING PROTEIN SMUBP-2"/>
    <property type="match status" value="1"/>
</dbReference>
<evidence type="ECO:0000256" key="2">
    <source>
        <dbReference type="ARBA" id="ARBA00022741"/>
    </source>
</evidence>
<feature type="region of interest" description="Disordered" evidence="6">
    <location>
        <begin position="119"/>
        <end position="139"/>
    </location>
</feature>
<protein>
    <submittedName>
        <fullName evidence="9">DEAD/DEAH box helicase</fullName>
    </submittedName>
</protein>
<dbReference type="Pfam" id="PF13087">
    <property type="entry name" value="AAA_12"/>
    <property type="match status" value="1"/>
</dbReference>
<dbReference type="InterPro" id="IPR041679">
    <property type="entry name" value="DNA2/NAM7-like_C"/>
</dbReference>
<comment type="caution">
    <text evidence="9">The sequence shown here is derived from an EMBL/GenBank/DDBJ whole genome shotgun (WGS) entry which is preliminary data.</text>
</comment>
<dbReference type="GO" id="GO:0043139">
    <property type="term" value="F:5'-3' DNA helicase activity"/>
    <property type="evidence" value="ECO:0007669"/>
    <property type="project" value="TreeGrafter"/>
</dbReference>
<evidence type="ECO:0000256" key="5">
    <source>
        <dbReference type="ARBA" id="ARBA00022840"/>
    </source>
</evidence>
<evidence type="ECO:0000256" key="1">
    <source>
        <dbReference type="ARBA" id="ARBA00007913"/>
    </source>
</evidence>
<dbReference type="InterPro" id="IPR041677">
    <property type="entry name" value="DNA2/NAM7_AAA_11"/>
</dbReference>
<evidence type="ECO:0000259" key="7">
    <source>
        <dbReference type="Pfam" id="PF13086"/>
    </source>
</evidence>
<keyword evidence="5" id="KW-0067">ATP-binding</keyword>
<keyword evidence="4 9" id="KW-0347">Helicase</keyword>
<evidence type="ECO:0000259" key="8">
    <source>
        <dbReference type="Pfam" id="PF13087"/>
    </source>
</evidence>